<keyword evidence="4" id="KW-0560">Oxidoreductase</keyword>
<dbReference type="GO" id="GO:0004497">
    <property type="term" value="F:monooxygenase activity"/>
    <property type="evidence" value="ECO:0007669"/>
    <property type="project" value="InterPro"/>
</dbReference>
<dbReference type="GO" id="GO:0016705">
    <property type="term" value="F:oxidoreductase activity, acting on paired donors, with incorporation or reduction of molecular oxygen"/>
    <property type="evidence" value="ECO:0007669"/>
    <property type="project" value="InterPro"/>
</dbReference>
<dbReference type="SUPFAM" id="SSF48264">
    <property type="entry name" value="Cytochrome P450"/>
    <property type="match status" value="1"/>
</dbReference>
<organism evidence="6 7">
    <name type="scientific">Olea europaea subsp. europaea</name>
    <dbReference type="NCBI Taxonomy" id="158383"/>
    <lineage>
        <taxon>Eukaryota</taxon>
        <taxon>Viridiplantae</taxon>
        <taxon>Streptophyta</taxon>
        <taxon>Embryophyta</taxon>
        <taxon>Tracheophyta</taxon>
        <taxon>Spermatophyta</taxon>
        <taxon>Magnoliopsida</taxon>
        <taxon>eudicotyledons</taxon>
        <taxon>Gunneridae</taxon>
        <taxon>Pentapetalae</taxon>
        <taxon>asterids</taxon>
        <taxon>lamiids</taxon>
        <taxon>Lamiales</taxon>
        <taxon>Oleaceae</taxon>
        <taxon>Oleeae</taxon>
        <taxon>Olea</taxon>
    </lineage>
</organism>
<dbReference type="Proteomes" id="UP000594638">
    <property type="component" value="Unassembled WGS sequence"/>
</dbReference>
<evidence type="ECO:0000256" key="3">
    <source>
        <dbReference type="ARBA" id="ARBA00022723"/>
    </source>
</evidence>
<dbReference type="GO" id="GO:0005506">
    <property type="term" value="F:iron ion binding"/>
    <property type="evidence" value="ECO:0007669"/>
    <property type="project" value="InterPro"/>
</dbReference>
<accession>A0A8S0SK39</accession>
<dbReference type="PANTHER" id="PTHR24296">
    <property type="entry name" value="CYTOCHROME P450"/>
    <property type="match status" value="1"/>
</dbReference>
<evidence type="ECO:0000256" key="4">
    <source>
        <dbReference type="ARBA" id="ARBA00023002"/>
    </source>
</evidence>
<keyword evidence="3" id="KW-0479">Metal-binding</keyword>
<dbReference type="Pfam" id="PF00067">
    <property type="entry name" value="p450"/>
    <property type="match status" value="1"/>
</dbReference>
<dbReference type="AlphaFoldDB" id="A0A8S0SK39"/>
<dbReference type="OrthoDB" id="1896685at2759"/>
<comment type="cofactor">
    <cofactor evidence="1">
        <name>heme</name>
        <dbReference type="ChEBI" id="CHEBI:30413"/>
    </cofactor>
</comment>
<dbReference type="GO" id="GO:0020037">
    <property type="term" value="F:heme binding"/>
    <property type="evidence" value="ECO:0007669"/>
    <property type="project" value="InterPro"/>
</dbReference>
<comment type="caution">
    <text evidence="6">The sequence shown here is derived from an EMBL/GenBank/DDBJ whole genome shotgun (WGS) entry which is preliminary data.</text>
</comment>
<name>A0A8S0SK39_OLEEU</name>
<keyword evidence="7" id="KW-1185">Reference proteome</keyword>
<proteinExistence type="inferred from homology"/>
<evidence type="ECO:0000256" key="2">
    <source>
        <dbReference type="ARBA" id="ARBA00010617"/>
    </source>
</evidence>
<dbReference type="Gene3D" id="1.10.630.10">
    <property type="entry name" value="Cytochrome P450"/>
    <property type="match status" value="1"/>
</dbReference>
<evidence type="ECO:0000313" key="6">
    <source>
        <dbReference type="EMBL" id="CAA2993213.1"/>
    </source>
</evidence>
<dbReference type="Gramene" id="OE9A110475T1">
    <property type="protein sequence ID" value="OE9A110475C1"/>
    <property type="gene ID" value="OE9A110475"/>
</dbReference>
<dbReference type="InterPro" id="IPR036396">
    <property type="entry name" value="Cyt_P450_sf"/>
</dbReference>
<dbReference type="EMBL" id="CACTIH010005447">
    <property type="protein sequence ID" value="CAA2993213.1"/>
    <property type="molecule type" value="Genomic_DNA"/>
</dbReference>
<keyword evidence="5" id="KW-0408">Iron</keyword>
<sequence>MIAGRDTTSSGLKWFPWLVSTHPEVERKIRDELLSAIPAEEAKKLRVFQIQELGKLVYLHAAMCESLRLFNPPVPFQHKEPLQAGILPGGHFVHSKLKVMFSLYAIWSQYGERIASNSSQKDGFPSMKTVAATIIHNFKVEVIEGNKISPNCSVILYMKHGLKVKIS</sequence>
<protein>
    <submittedName>
        <fullName evidence="6">Alkane hydroxylase MAH1-like</fullName>
    </submittedName>
</protein>
<evidence type="ECO:0000313" key="7">
    <source>
        <dbReference type="Proteomes" id="UP000594638"/>
    </source>
</evidence>
<evidence type="ECO:0000256" key="1">
    <source>
        <dbReference type="ARBA" id="ARBA00001971"/>
    </source>
</evidence>
<gene>
    <name evidence="6" type="ORF">OLEA9_A110475</name>
</gene>
<evidence type="ECO:0000256" key="5">
    <source>
        <dbReference type="ARBA" id="ARBA00023004"/>
    </source>
</evidence>
<reference evidence="6 7" key="1">
    <citation type="submission" date="2019-12" db="EMBL/GenBank/DDBJ databases">
        <authorList>
            <person name="Alioto T."/>
            <person name="Alioto T."/>
            <person name="Gomez Garrido J."/>
        </authorList>
    </citation>
    <scope>NUCLEOTIDE SEQUENCE [LARGE SCALE GENOMIC DNA]</scope>
</reference>
<dbReference type="InterPro" id="IPR001128">
    <property type="entry name" value="Cyt_P450"/>
</dbReference>
<comment type="similarity">
    <text evidence="2">Belongs to the cytochrome P450 family.</text>
</comment>